<dbReference type="WBParaSite" id="Hba_07281">
    <property type="protein sequence ID" value="Hba_07281"/>
    <property type="gene ID" value="Hba_07281"/>
</dbReference>
<name>A0A1I7WQB2_HETBA</name>
<proteinExistence type="predicted"/>
<keyword evidence="1" id="KW-1185">Reference proteome</keyword>
<evidence type="ECO:0000313" key="2">
    <source>
        <dbReference type="WBParaSite" id="Hba_07281"/>
    </source>
</evidence>
<dbReference type="AlphaFoldDB" id="A0A1I7WQB2"/>
<evidence type="ECO:0000313" key="1">
    <source>
        <dbReference type="Proteomes" id="UP000095283"/>
    </source>
</evidence>
<dbReference type="Proteomes" id="UP000095283">
    <property type="component" value="Unplaced"/>
</dbReference>
<organism evidence="1 2">
    <name type="scientific">Heterorhabditis bacteriophora</name>
    <name type="common">Entomopathogenic nematode worm</name>
    <dbReference type="NCBI Taxonomy" id="37862"/>
    <lineage>
        <taxon>Eukaryota</taxon>
        <taxon>Metazoa</taxon>
        <taxon>Ecdysozoa</taxon>
        <taxon>Nematoda</taxon>
        <taxon>Chromadorea</taxon>
        <taxon>Rhabditida</taxon>
        <taxon>Rhabditina</taxon>
        <taxon>Rhabditomorpha</taxon>
        <taxon>Strongyloidea</taxon>
        <taxon>Heterorhabditidae</taxon>
        <taxon>Heterorhabditis</taxon>
    </lineage>
</organism>
<accession>A0A1I7WQB2</accession>
<protein>
    <submittedName>
        <fullName evidence="2">DUF4842 domain-containing protein</fullName>
    </submittedName>
</protein>
<reference evidence="2" key="1">
    <citation type="submission" date="2016-11" db="UniProtKB">
        <authorList>
            <consortium name="WormBaseParasite"/>
        </authorList>
    </citation>
    <scope>IDENTIFICATION</scope>
</reference>
<sequence length="56" mass="6387">MMSGHFSAHEKHFFHAGITKQSLGNNTFVVDDKSKWPENNFLNLWDPIKLASDNSP</sequence>